<evidence type="ECO:0000313" key="1">
    <source>
        <dbReference type="EMBL" id="PWK20685.1"/>
    </source>
</evidence>
<dbReference type="EMBL" id="QGGP01000001">
    <property type="protein sequence ID" value="PWK20685.1"/>
    <property type="molecule type" value="Genomic_DNA"/>
</dbReference>
<dbReference type="InterPro" id="IPR042226">
    <property type="entry name" value="eFR1_2_sf"/>
</dbReference>
<proteinExistence type="predicted"/>
<dbReference type="RefSeq" id="WP_109680947.1">
    <property type="nucleotide sequence ID" value="NZ_QGGP01000001.1"/>
</dbReference>
<keyword evidence="2" id="KW-1185">Reference proteome</keyword>
<sequence length="135" mass="15467">MKNTGIWLDKNKAHIVTIENGVETLHTITSNVDHYRIHGGSGTRFKGGPQDVVQDSKYLDREKQQLKKYFKSLASEIKDTDALVIFGPAETNKKFNEELHNNYKPLITKIKAVKKADSMTENQVKAWVRDFFKSN</sequence>
<protein>
    <recommendedName>
        <fullName evidence="3">Protein required for attachment to host cells</fullName>
    </recommendedName>
</protein>
<dbReference type="AlphaFoldDB" id="A0A316DRU1"/>
<name>A0A316DRU1_9FLAO</name>
<reference evidence="1 2" key="1">
    <citation type="submission" date="2018-05" db="EMBL/GenBank/DDBJ databases">
        <title>Genomic Encyclopedia of Archaeal and Bacterial Type Strains, Phase II (KMG-II): from individual species to whole genera.</title>
        <authorList>
            <person name="Goeker M."/>
        </authorList>
    </citation>
    <scope>NUCLEOTIDE SEQUENCE [LARGE SCALE GENOMIC DNA]</scope>
    <source>
        <strain evidence="1 2">DSM 22637</strain>
    </source>
</reference>
<comment type="caution">
    <text evidence="1">The sequence shown here is derived from an EMBL/GenBank/DDBJ whole genome shotgun (WGS) entry which is preliminary data.</text>
</comment>
<gene>
    <name evidence="1" type="ORF">LX78_00388</name>
</gene>
<evidence type="ECO:0008006" key="3">
    <source>
        <dbReference type="Google" id="ProtNLM"/>
    </source>
</evidence>
<evidence type="ECO:0000313" key="2">
    <source>
        <dbReference type="Proteomes" id="UP000245430"/>
    </source>
</evidence>
<dbReference type="Proteomes" id="UP000245430">
    <property type="component" value="Unassembled WGS sequence"/>
</dbReference>
<accession>A0A316DRU1</accession>
<dbReference type="Gene3D" id="3.30.420.60">
    <property type="entry name" value="eRF1 domain 2"/>
    <property type="match status" value="1"/>
</dbReference>
<dbReference type="SUPFAM" id="SSF53137">
    <property type="entry name" value="Translational machinery components"/>
    <property type="match status" value="1"/>
</dbReference>
<dbReference type="OrthoDB" id="594984at2"/>
<organism evidence="1 2">
    <name type="scientific">Xanthomarina spongicola</name>
    <dbReference type="NCBI Taxonomy" id="570520"/>
    <lineage>
        <taxon>Bacteria</taxon>
        <taxon>Pseudomonadati</taxon>
        <taxon>Bacteroidota</taxon>
        <taxon>Flavobacteriia</taxon>
        <taxon>Flavobacteriales</taxon>
        <taxon>Flavobacteriaceae</taxon>
        <taxon>Xanthomarina</taxon>
    </lineage>
</organism>